<accession>A0A1F7ZS31</accession>
<protein>
    <submittedName>
        <fullName evidence="4">Uncharacterized protein</fullName>
    </submittedName>
</protein>
<proteinExistence type="predicted"/>
<evidence type="ECO:0000256" key="2">
    <source>
        <dbReference type="ARBA" id="ARBA00023043"/>
    </source>
</evidence>
<dbReference type="InterPro" id="IPR002110">
    <property type="entry name" value="Ankyrin_rpt"/>
</dbReference>
<evidence type="ECO:0000256" key="3">
    <source>
        <dbReference type="PROSITE-ProRule" id="PRU00023"/>
    </source>
</evidence>
<dbReference type="Gene3D" id="1.25.40.20">
    <property type="entry name" value="Ankyrin repeat-containing domain"/>
    <property type="match status" value="3"/>
</dbReference>
<keyword evidence="2 3" id="KW-0040">ANK repeat</keyword>
<dbReference type="GeneID" id="34452437"/>
<keyword evidence="1" id="KW-0677">Repeat</keyword>
<organism evidence="4 5">
    <name type="scientific">Aspergillus bombycis</name>
    <dbReference type="NCBI Taxonomy" id="109264"/>
    <lineage>
        <taxon>Eukaryota</taxon>
        <taxon>Fungi</taxon>
        <taxon>Dikarya</taxon>
        <taxon>Ascomycota</taxon>
        <taxon>Pezizomycotina</taxon>
        <taxon>Eurotiomycetes</taxon>
        <taxon>Eurotiomycetidae</taxon>
        <taxon>Eurotiales</taxon>
        <taxon>Aspergillaceae</taxon>
        <taxon>Aspergillus</taxon>
    </lineage>
</organism>
<dbReference type="SMART" id="SM00248">
    <property type="entry name" value="ANK"/>
    <property type="match status" value="8"/>
</dbReference>
<dbReference type="SUPFAM" id="SSF48403">
    <property type="entry name" value="Ankyrin repeat"/>
    <property type="match status" value="1"/>
</dbReference>
<dbReference type="STRING" id="109264.A0A1F7ZS31"/>
<dbReference type="EMBL" id="LYCR01000093">
    <property type="protein sequence ID" value="OGM42256.1"/>
    <property type="molecule type" value="Genomic_DNA"/>
</dbReference>
<dbReference type="RefSeq" id="XP_022385973.1">
    <property type="nucleotide sequence ID" value="XM_022536175.1"/>
</dbReference>
<dbReference type="PANTHER" id="PTHR24198:SF165">
    <property type="entry name" value="ANKYRIN REPEAT-CONTAINING PROTEIN-RELATED"/>
    <property type="match status" value="1"/>
</dbReference>
<reference evidence="4 5" key="1">
    <citation type="journal article" date="2016" name="Genome Biol. Evol.">
        <title>Draft genome sequence of an aflatoxigenic Aspergillus species, A. bombycis.</title>
        <authorList>
            <person name="Moore G.G."/>
            <person name="Mack B.M."/>
            <person name="Beltz S.B."/>
            <person name="Gilbert M.K."/>
        </authorList>
    </citation>
    <scope>NUCLEOTIDE SEQUENCE [LARGE SCALE GENOMIC DNA]</scope>
    <source>
        <strain evidence="5">NRRL 26010</strain>
    </source>
</reference>
<dbReference type="Pfam" id="PF12796">
    <property type="entry name" value="Ank_2"/>
    <property type="match status" value="2"/>
</dbReference>
<feature type="repeat" description="ANK" evidence="3">
    <location>
        <begin position="430"/>
        <end position="463"/>
    </location>
</feature>
<keyword evidence="5" id="KW-1185">Reference proteome</keyword>
<feature type="repeat" description="ANK" evidence="3">
    <location>
        <begin position="391"/>
        <end position="429"/>
    </location>
</feature>
<dbReference type="OrthoDB" id="823504at2759"/>
<dbReference type="InterPro" id="IPR036770">
    <property type="entry name" value="Ankyrin_rpt-contain_sf"/>
</dbReference>
<evidence type="ECO:0000313" key="5">
    <source>
        <dbReference type="Proteomes" id="UP000179179"/>
    </source>
</evidence>
<sequence length="554" mass="61036">MAYSDFHGCPSDPWAEDNDPLLDTDGSILYETDYDGLLCAIIKRDDVTTLTRYLAKYPRAAIAPSMGDFCDPFYIAAKNGSLNALRMLVKHHYQNAGSIPLDGTCLVPPNERGFLILNIACYHAHIEMVRFLLDGEPPLGSVYAKDDWGETALLAAAASLSTLGSDADEIDHGAPEWMDRRLARREELIHLLLDSDAPARYMRDQVAGREKINLMPVPVDTVLGRAISRASYALVKRLIDAGADALEREEYSEMCGQWDFIGDVTKLHIASRFWNVEGIRALFDHLGEHEFRLMISCRDSEGCLPLHWAAKGARDCDENLLPEDQFISDIIRTFELLLSNGLNTINSPDNGGRTALHYAVGTHAPCGTGHRNTVIRFLCEHRADASLQDNNGQTALHILAFHSLSGCPIDPALLDLLMKHGADAYHADNKGNTVLHVMARNLQEVGAVQHLINIGVDVNTVNAVGNTPLHDAMSGGVWPRMSQTKDPVTLADQISAQDEMIRILQEAGRPGLMDQPNTAGKTPRQLFDETRAKWQTRGNFRVRPSSGKSSGCPL</sequence>
<dbReference type="PANTHER" id="PTHR24198">
    <property type="entry name" value="ANKYRIN REPEAT AND PROTEIN KINASE DOMAIN-CONTAINING PROTEIN"/>
    <property type="match status" value="1"/>
</dbReference>
<dbReference type="Proteomes" id="UP000179179">
    <property type="component" value="Unassembled WGS sequence"/>
</dbReference>
<comment type="caution">
    <text evidence="4">The sequence shown here is derived from an EMBL/GenBank/DDBJ whole genome shotgun (WGS) entry which is preliminary data.</text>
</comment>
<dbReference type="PROSITE" id="PS50088">
    <property type="entry name" value="ANK_REPEAT"/>
    <property type="match status" value="2"/>
</dbReference>
<gene>
    <name evidence="4" type="ORF">ABOM_009047</name>
</gene>
<evidence type="ECO:0000313" key="4">
    <source>
        <dbReference type="EMBL" id="OGM42256.1"/>
    </source>
</evidence>
<evidence type="ECO:0000256" key="1">
    <source>
        <dbReference type="ARBA" id="ARBA00022737"/>
    </source>
</evidence>
<name>A0A1F7ZS31_9EURO</name>
<dbReference type="AlphaFoldDB" id="A0A1F7ZS31"/>